<dbReference type="Pfam" id="PF00326">
    <property type="entry name" value="Peptidase_S9"/>
    <property type="match status" value="1"/>
</dbReference>
<sequence length="586" mass="60642">MFRRGTKTTDGSMTGAGAHQVDEEKMRGLNRRALLGLAAAGGVGAALGAGNPAAAAAAVRGATIGSVPAAPAPAPAPTTAVSLVPFPQQDDLNFQTLFNYGEIAYRSGEAGEVSVAVAAVQAAITAAGTTAIPAYQPYNVTFEALAARTKAEADAELAAGRLTTARDRYLRAAAYYNSVMYFITGGDTPGREGEVYGLMQACWASAAALLEPVFERVEIPAIVRFPNKDGVVSTRSVTLPAYWSRAAGEGRPTVIVNNGSDAQLIDTYSFGGAAGVDRGYNVLMFEGPGQGSLLFEQDIPFTPYWQDVVTPLVDFIVAQPGVDASKIALTGWSFGGALVMRAAAAEPRLAAVVADPAFYDVGAEFDELKNAVIGAFGSFSNENWAELYNYSDVHGPMGQLSLNFLVNKRGEIFSSEIHQLALTKTFNTDIVGMLDLIATYDVTQEQFGAITANALLVRYATDQFAPEDPSPQVAAWLTKAASVERLVLTPEQGADQHCSPAAPQVRNEAVFAWLDRVLAVVPGPTPVPVPIVPPAPPAPPVGPAGGGELAATGASASAAPVAAIATGLATAGAGAAALAARLTRKA</sequence>
<evidence type="ECO:0000256" key="2">
    <source>
        <dbReference type="SAM" id="MobiDB-lite"/>
    </source>
</evidence>
<dbReference type="Proteomes" id="UP001165587">
    <property type="component" value="Unassembled WGS sequence"/>
</dbReference>
<evidence type="ECO:0000313" key="5">
    <source>
        <dbReference type="Proteomes" id="UP001165587"/>
    </source>
</evidence>
<dbReference type="InterPro" id="IPR001375">
    <property type="entry name" value="Peptidase_S9_cat"/>
</dbReference>
<dbReference type="Gene3D" id="1.20.1440.110">
    <property type="entry name" value="acylaminoacyl peptidase"/>
    <property type="match status" value="1"/>
</dbReference>
<proteinExistence type="inferred from homology"/>
<dbReference type="GO" id="GO:0006508">
    <property type="term" value="P:proteolysis"/>
    <property type="evidence" value="ECO:0007669"/>
    <property type="project" value="InterPro"/>
</dbReference>
<dbReference type="InterPro" id="IPR029058">
    <property type="entry name" value="AB_hydrolase_fold"/>
</dbReference>
<protein>
    <submittedName>
        <fullName evidence="4">Alpha/beta fold hydrolase</fullName>
    </submittedName>
</protein>
<accession>A0AA41XFX1</accession>
<dbReference type="InterPro" id="IPR006311">
    <property type="entry name" value="TAT_signal"/>
</dbReference>
<dbReference type="GO" id="GO:0008236">
    <property type="term" value="F:serine-type peptidase activity"/>
    <property type="evidence" value="ECO:0007669"/>
    <property type="project" value="InterPro"/>
</dbReference>
<dbReference type="InterPro" id="IPR050261">
    <property type="entry name" value="FrsA_esterase"/>
</dbReference>
<dbReference type="PANTHER" id="PTHR22946:SF12">
    <property type="entry name" value="CONIDIAL PIGMENT BIOSYNTHESIS PROTEIN AYG1 (AFU_ORTHOLOGUE AFUA_2G17550)"/>
    <property type="match status" value="1"/>
</dbReference>
<feature type="domain" description="Peptidase S9 prolyl oligopeptidase catalytic" evidence="3">
    <location>
        <begin position="312"/>
        <end position="368"/>
    </location>
</feature>
<evidence type="ECO:0000259" key="3">
    <source>
        <dbReference type="Pfam" id="PF00326"/>
    </source>
</evidence>
<dbReference type="RefSeq" id="WP_259530448.1">
    <property type="nucleotide sequence ID" value="NZ_JANLCK010000011.1"/>
</dbReference>
<gene>
    <name evidence="4" type="ORF">N1028_16290</name>
</gene>
<dbReference type="AlphaFoldDB" id="A0AA41XFX1"/>
<dbReference type="PROSITE" id="PS51318">
    <property type="entry name" value="TAT"/>
    <property type="match status" value="1"/>
</dbReference>
<keyword evidence="5" id="KW-1185">Reference proteome</keyword>
<dbReference type="SUPFAM" id="SSF53474">
    <property type="entry name" value="alpha/beta-Hydrolases"/>
    <property type="match status" value="1"/>
</dbReference>
<evidence type="ECO:0000256" key="1">
    <source>
        <dbReference type="ARBA" id="ARBA00008645"/>
    </source>
</evidence>
<organism evidence="4 5">
    <name type="scientific">Herbiconiux oxytropis</name>
    <dbReference type="NCBI Taxonomy" id="2970915"/>
    <lineage>
        <taxon>Bacteria</taxon>
        <taxon>Bacillati</taxon>
        <taxon>Actinomycetota</taxon>
        <taxon>Actinomycetes</taxon>
        <taxon>Micrococcales</taxon>
        <taxon>Microbacteriaceae</taxon>
        <taxon>Herbiconiux</taxon>
    </lineage>
</organism>
<reference evidence="4" key="1">
    <citation type="submission" date="2022-08" db="EMBL/GenBank/DDBJ databases">
        <authorList>
            <person name="Deng Y."/>
            <person name="Han X.-F."/>
            <person name="Zhang Y.-Q."/>
        </authorList>
    </citation>
    <scope>NUCLEOTIDE SEQUENCE</scope>
    <source>
        <strain evidence="4">CPCC 203407</strain>
    </source>
</reference>
<comment type="similarity">
    <text evidence="1">Belongs to the AB hydrolase superfamily.</text>
</comment>
<evidence type="ECO:0000313" key="4">
    <source>
        <dbReference type="EMBL" id="MCS5727456.1"/>
    </source>
</evidence>
<name>A0AA41XFX1_9MICO</name>
<feature type="region of interest" description="Disordered" evidence="2">
    <location>
        <begin position="1"/>
        <end position="25"/>
    </location>
</feature>
<dbReference type="Gene3D" id="3.40.50.1820">
    <property type="entry name" value="alpha/beta hydrolase"/>
    <property type="match status" value="1"/>
</dbReference>
<keyword evidence="4" id="KW-0378">Hydrolase</keyword>
<comment type="caution">
    <text evidence="4">The sequence shown here is derived from an EMBL/GenBank/DDBJ whole genome shotgun (WGS) entry which is preliminary data.</text>
</comment>
<dbReference type="PANTHER" id="PTHR22946">
    <property type="entry name" value="DIENELACTONE HYDROLASE DOMAIN-CONTAINING PROTEIN-RELATED"/>
    <property type="match status" value="1"/>
</dbReference>
<dbReference type="EMBL" id="JANLCK010000011">
    <property type="protein sequence ID" value="MCS5727456.1"/>
    <property type="molecule type" value="Genomic_DNA"/>
</dbReference>